<dbReference type="EMBL" id="JAPMOS010000015">
    <property type="protein sequence ID" value="KAJ4460038.1"/>
    <property type="molecule type" value="Genomic_DNA"/>
</dbReference>
<protein>
    <submittedName>
        <fullName evidence="5">Kinesin heavy chain</fullName>
    </submittedName>
</protein>
<dbReference type="InterPro" id="IPR001810">
    <property type="entry name" value="F-box_dom"/>
</dbReference>
<evidence type="ECO:0000313" key="5">
    <source>
        <dbReference type="EMBL" id="KAJ4460038.1"/>
    </source>
</evidence>
<dbReference type="InterPro" id="IPR036961">
    <property type="entry name" value="Kinesin_motor_dom_sf"/>
</dbReference>
<evidence type="ECO:0000313" key="6">
    <source>
        <dbReference type="Proteomes" id="UP001141327"/>
    </source>
</evidence>
<feature type="region of interest" description="Disordered" evidence="2">
    <location>
        <begin position="654"/>
        <end position="684"/>
    </location>
</feature>
<dbReference type="PRINTS" id="PR00380">
    <property type="entry name" value="KINESINHEAVY"/>
</dbReference>
<comment type="similarity">
    <text evidence="1">Belongs to the TRAFAC class myosin-kinesin ATPase superfamily. Kinesin family.</text>
</comment>
<dbReference type="SMART" id="SM00129">
    <property type="entry name" value="KISc"/>
    <property type="match status" value="1"/>
</dbReference>
<feature type="region of interest" description="Disordered" evidence="2">
    <location>
        <begin position="1"/>
        <end position="99"/>
    </location>
</feature>
<comment type="caution">
    <text evidence="5">The sequence shown here is derived from an EMBL/GenBank/DDBJ whole genome shotgun (WGS) entry which is preliminary data.</text>
</comment>
<dbReference type="Pfam" id="PF12937">
    <property type="entry name" value="F-box-like"/>
    <property type="match status" value="1"/>
</dbReference>
<dbReference type="SUPFAM" id="SSF52540">
    <property type="entry name" value="P-loop containing nucleoside triphosphate hydrolases"/>
    <property type="match status" value="1"/>
</dbReference>
<dbReference type="InterPro" id="IPR027640">
    <property type="entry name" value="Kinesin-like_fam"/>
</dbReference>
<dbReference type="InterPro" id="IPR036047">
    <property type="entry name" value="F-box-like_dom_sf"/>
</dbReference>
<dbReference type="Gene3D" id="1.20.1280.50">
    <property type="match status" value="1"/>
</dbReference>
<dbReference type="CDD" id="cd09917">
    <property type="entry name" value="F-box_SF"/>
    <property type="match status" value="1"/>
</dbReference>
<dbReference type="PANTHER" id="PTHR47969">
    <property type="entry name" value="CHROMOSOME-ASSOCIATED KINESIN KIF4A-RELATED"/>
    <property type="match status" value="1"/>
</dbReference>
<comment type="caution">
    <text evidence="1">Lacks conserved residue(s) required for the propagation of feature annotation.</text>
</comment>
<name>A0ABQ8UP20_9EUKA</name>
<evidence type="ECO:0000259" key="4">
    <source>
        <dbReference type="PROSITE" id="PS50181"/>
    </source>
</evidence>
<evidence type="ECO:0000256" key="2">
    <source>
        <dbReference type="SAM" id="MobiDB-lite"/>
    </source>
</evidence>
<dbReference type="Gene3D" id="3.40.850.10">
    <property type="entry name" value="Kinesin motor domain"/>
    <property type="match status" value="2"/>
</dbReference>
<dbReference type="PROSITE" id="PS50067">
    <property type="entry name" value="KINESIN_MOTOR_2"/>
    <property type="match status" value="1"/>
</dbReference>
<accession>A0ABQ8UP20</accession>
<dbReference type="InterPro" id="IPR001752">
    <property type="entry name" value="Kinesin_motor_dom"/>
</dbReference>
<dbReference type="Proteomes" id="UP001141327">
    <property type="component" value="Unassembled WGS sequence"/>
</dbReference>
<dbReference type="PANTHER" id="PTHR47969:SF29">
    <property type="entry name" value="KINESIN-LIKE PROTEIN"/>
    <property type="match status" value="1"/>
</dbReference>
<gene>
    <name evidence="5" type="ORF">PAPYR_3753</name>
</gene>
<organism evidence="5 6">
    <name type="scientific">Paratrimastix pyriformis</name>
    <dbReference type="NCBI Taxonomy" id="342808"/>
    <lineage>
        <taxon>Eukaryota</taxon>
        <taxon>Metamonada</taxon>
        <taxon>Preaxostyla</taxon>
        <taxon>Paratrimastigidae</taxon>
        <taxon>Paratrimastix</taxon>
    </lineage>
</organism>
<proteinExistence type="inferred from homology"/>
<dbReference type="PROSITE" id="PS50181">
    <property type="entry name" value="FBOX"/>
    <property type="match status" value="1"/>
</dbReference>
<evidence type="ECO:0000259" key="3">
    <source>
        <dbReference type="PROSITE" id="PS50067"/>
    </source>
</evidence>
<dbReference type="SMART" id="SM00256">
    <property type="entry name" value="FBOX"/>
    <property type="match status" value="1"/>
</dbReference>
<feature type="domain" description="Kinesin motor" evidence="3">
    <location>
        <begin position="100"/>
        <end position="399"/>
    </location>
</feature>
<dbReference type="Pfam" id="PF00225">
    <property type="entry name" value="Kinesin"/>
    <property type="match status" value="2"/>
</dbReference>
<evidence type="ECO:0000256" key="1">
    <source>
        <dbReference type="PROSITE-ProRule" id="PRU00283"/>
    </source>
</evidence>
<feature type="domain" description="F-box" evidence="4">
    <location>
        <begin position="568"/>
        <end position="615"/>
    </location>
</feature>
<keyword evidence="6" id="KW-1185">Reference proteome</keyword>
<dbReference type="InterPro" id="IPR027417">
    <property type="entry name" value="P-loop_NTPase"/>
</dbReference>
<feature type="compositionally biased region" description="Acidic residues" evidence="2">
    <location>
        <begin position="17"/>
        <end position="31"/>
    </location>
</feature>
<reference evidence="5" key="1">
    <citation type="journal article" date="2022" name="bioRxiv">
        <title>Genomics of Preaxostyla Flagellates Illuminates Evolutionary Transitions and the Path Towards Mitochondrial Loss.</title>
        <authorList>
            <person name="Novak L.V.F."/>
            <person name="Treitli S.C."/>
            <person name="Pyrih J."/>
            <person name="Halakuc P."/>
            <person name="Pipaliya S.V."/>
            <person name="Vacek V."/>
            <person name="Brzon O."/>
            <person name="Soukal P."/>
            <person name="Eme L."/>
            <person name="Dacks J.B."/>
            <person name="Karnkowska A."/>
            <person name="Elias M."/>
            <person name="Hampl V."/>
        </authorList>
    </citation>
    <scope>NUCLEOTIDE SEQUENCE</scope>
    <source>
        <strain evidence="5">RCP-MX</strain>
    </source>
</reference>
<sequence>MIGRPRSTGSLPLAHEQDDETSIDQSDDEETASNLSTGEPILHTPSATATVVTPPPGGPSAPTKPRAQTPPPKSSTAATFALDALPPPSDPSKLSKSKNSVQVICRFRPQSEDEMLQGGNMCVETEGPNTCHINIDERRHSFKYDRVFDVHATQSDVYSEIGGNLIDAVVWGFHASLIAYGQTGPLRPHPGRPATEEYTVTASFLQIYNEKLQDLLSPEQTDLQIQEGCESGIWVAKATEVPVHDPPQALAVYKRGIANRTVAETEANKFSSRSHAIFVLTVVHTDLVERLERRAQIYMADLAGSERVDKSHTQGERLNEAKRINTSLLALGKVIFALTAHKKKEVKHVPYRDSKLTRLLRHSFGGNARTFLILCCSPSTFNGHESLSTLRFGARASRIKNKPVANEQRSVEQLTLMLGDARREIEAQRVFVGALQQEIAALRAGLGPDTALGCGVMAAACPPGSGPAAVPLTHHYMTNPVVSFDGPLAPLHVPFTCVTPACDFWPCAGGRADAGAVRGTYEKDAIEEHLKAHEFRSPVTKAKIPNYLALSLIRQLVSPEQLHQQRFLGNLDYVPHEIWLLIFTYVDDAKTLRSLSKVCRAWAQVCQSERLWRMRYDKEFGEPTDPFGAIADPRRRTWAFLYWERRRLADEAAASASASGRSPTKGAPAPAPAPSGLHLTPSAR</sequence>
<dbReference type="SUPFAM" id="SSF81383">
    <property type="entry name" value="F-box domain"/>
    <property type="match status" value="1"/>
</dbReference>